<dbReference type="NCBIfam" id="TIGR00229">
    <property type="entry name" value="sensory_box"/>
    <property type="match status" value="2"/>
</dbReference>
<keyword evidence="4" id="KW-1185">Reference proteome</keyword>
<dbReference type="Gene3D" id="3.60.40.10">
    <property type="entry name" value="PPM-type phosphatase domain"/>
    <property type="match status" value="1"/>
</dbReference>
<comment type="caution">
    <text evidence="3">The sequence shown here is derived from an EMBL/GenBank/DDBJ whole genome shotgun (WGS) entry which is preliminary data.</text>
</comment>
<dbReference type="Pfam" id="PF08448">
    <property type="entry name" value="PAS_4"/>
    <property type="match status" value="1"/>
</dbReference>
<dbReference type="PANTHER" id="PTHR43156">
    <property type="entry name" value="STAGE II SPORULATION PROTEIN E-RELATED"/>
    <property type="match status" value="1"/>
</dbReference>
<evidence type="ECO:0000256" key="1">
    <source>
        <dbReference type="ARBA" id="ARBA00022801"/>
    </source>
</evidence>
<dbReference type="Gene3D" id="3.30.450.20">
    <property type="entry name" value="PAS domain"/>
    <property type="match status" value="2"/>
</dbReference>
<dbReference type="SMART" id="SM00331">
    <property type="entry name" value="PP2C_SIG"/>
    <property type="match status" value="1"/>
</dbReference>
<dbReference type="InterPro" id="IPR013767">
    <property type="entry name" value="PAS_fold"/>
</dbReference>
<dbReference type="InterPro" id="IPR036890">
    <property type="entry name" value="HATPase_C_sf"/>
</dbReference>
<evidence type="ECO:0000313" key="3">
    <source>
        <dbReference type="EMBL" id="MDT0572741.1"/>
    </source>
</evidence>
<organism evidence="3 4">
    <name type="scientific">Streptomyces gottesmaniae</name>
    <dbReference type="NCBI Taxonomy" id="3075518"/>
    <lineage>
        <taxon>Bacteria</taxon>
        <taxon>Bacillati</taxon>
        <taxon>Actinomycetota</taxon>
        <taxon>Actinomycetes</taxon>
        <taxon>Kitasatosporales</taxon>
        <taxon>Streptomycetaceae</taxon>
        <taxon>Streptomyces</taxon>
    </lineage>
</organism>
<evidence type="ECO:0000259" key="2">
    <source>
        <dbReference type="PROSITE" id="PS50112"/>
    </source>
</evidence>
<dbReference type="InterPro" id="IPR013656">
    <property type="entry name" value="PAS_4"/>
</dbReference>
<name>A0ABU2Z844_9ACTN</name>
<dbReference type="PROSITE" id="PS50112">
    <property type="entry name" value="PAS"/>
    <property type="match status" value="1"/>
</dbReference>
<dbReference type="Pfam" id="PF01590">
    <property type="entry name" value="GAF"/>
    <property type="match status" value="1"/>
</dbReference>
<accession>A0ABU2Z844</accession>
<dbReference type="Pfam" id="PF07228">
    <property type="entry name" value="SpoIIE"/>
    <property type="match status" value="1"/>
</dbReference>
<dbReference type="InterPro" id="IPR003018">
    <property type="entry name" value="GAF"/>
</dbReference>
<evidence type="ECO:0000313" key="4">
    <source>
        <dbReference type="Proteomes" id="UP001180737"/>
    </source>
</evidence>
<dbReference type="InterPro" id="IPR001932">
    <property type="entry name" value="PPM-type_phosphatase-like_dom"/>
</dbReference>
<dbReference type="Gene3D" id="3.30.450.40">
    <property type="match status" value="1"/>
</dbReference>
<dbReference type="SUPFAM" id="SSF81606">
    <property type="entry name" value="PP2C-like"/>
    <property type="match status" value="1"/>
</dbReference>
<dbReference type="Gene3D" id="3.30.565.10">
    <property type="entry name" value="Histidine kinase-like ATPase, C-terminal domain"/>
    <property type="match status" value="1"/>
</dbReference>
<dbReference type="Pfam" id="PF13581">
    <property type="entry name" value="HATPase_c_2"/>
    <property type="match status" value="1"/>
</dbReference>
<dbReference type="Pfam" id="PF00989">
    <property type="entry name" value="PAS"/>
    <property type="match status" value="1"/>
</dbReference>
<dbReference type="InterPro" id="IPR029016">
    <property type="entry name" value="GAF-like_dom_sf"/>
</dbReference>
<dbReference type="CDD" id="cd00130">
    <property type="entry name" value="PAS"/>
    <property type="match status" value="2"/>
</dbReference>
<dbReference type="InterPro" id="IPR035965">
    <property type="entry name" value="PAS-like_dom_sf"/>
</dbReference>
<dbReference type="SMART" id="SM00091">
    <property type="entry name" value="PAS"/>
    <property type="match status" value="2"/>
</dbReference>
<gene>
    <name evidence="3" type="ORF">RM704_35650</name>
</gene>
<dbReference type="SUPFAM" id="SSF55874">
    <property type="entry name" value="ATPase domain of HSP90 chaperone/DNA topoisomerase II/histidine kinase"/>
    <property type="match status" value="1"/>
</dbReference>
<sequence length="825" mass="88443">MWMRVPTASRDLGAGLGNVLQGPCTATAVVDSRGSISLWSPEAESLLGYQARDVCGTPAVDLLITSANRVAALAAGRRRGGAGQGWDGVLDVRHRDGHVVRVALRVRAVLSDQGPAGWSIGAVDVRQVERSEFEQAVLKALFEQAPVSITVVGTDLRFRAVNAVAVRDLGLPAERIIGRRNHDVAPEIDFRTAEERLRQVRDTGEPEIGFPVRGRLPSDPEREGMWSSSSFRLTDSAGHVLGMCQTFVDVTEGYRAQQRLELLTEAGTQLGTTLDVERTAQELADAAVPGLADFAVVDLLEATVRGEEPAPVPVGAPALLRRSGVRSVRPGNPEAAYAVSERVTFAPATPQARCLVGGRPELMRKLDDVEQSAFDPRIVEKIRASGTRSAMVVPLRARGITLGVAVFARHRDSPQYDEGALALAEDFCSRAAVCIDNARRYTREHTTALALQRSLLPRDLPDSPAVDTAYRYLPAAAHASAGGDWFDVLPLSGARVALLVGDVTGHGLHAAAIMGRLRTAVHTLADLDLDPDEVLAHLDDLVVRLAEEDPDCQGASCLYAVYDPVSRLCTFARAGHPPPALIRPDGAVEFLDAIPPGPPLGLGGLPFETAECQLPEGSLLALYTDGLLQEPGRDVDVGLDRLARALAGPARPLEELGDAVMSGLVAERRFDDVALLLARTRVLAADRVASFQLPTDPALVAQARTLATRQLAKWGLEPLAFTTELIVSELVTNAIRHARGPIALRLIHTQALICEVSDSSLSAPHLRHARTTDEGGRGLFLVAQLASRWGARYTHDGKTIWAEQPLPPAEAPGVRMDEAVDLRAD</sequence>
<dbReference type="InterPro" id="IPR036457">
    <property type="entry name" value="PPM-type-like_dom_sf"/>
</dbReference>
<feature type="domain" description="PAS" evidence="2">
    <location>
        <begin position="29"/>
        <end position="60"/>
    </location>
</feature>
<dbReference type="InterPro" id="IPR052016">
    <property type="entry name" value="Bact_Sigma-Reg"/>
</dbReference>
<dbReference type="Proteomes" id="UP001180737">
    <property type="component" value="Unassembled WGS sequence"/>
</dbReference>
<dbReference type="EMBL" id="JAVRFJ010000042">
    <property type="protein sequence ID" value="MDT0572741.1"/>
    <property type="molecule type" value="Genomic_DNA"/>
</dbReference>
<protein>
    <submittedName>
        <fullName evidence="3">SpoIIE family protein phosphatase</fullName>
    </submittedName>
</protein>
<proteinExistence type="predicted"/>
<keyword evidence="1" id="KW-0378">Hydrolase</keyword>
<dbReference type="SMART" id="SM00065">
    <property type="entry name" value="GAF"/>
    <property type="match status" value="1"/>
</dbReference>
<dbReference type="CDD" id="cd16936">
    <property type="entry name" value="HATPase_RsbW-like"/>
    <property type="match status" value="1"/>
</dbReference>
<reference evidence="3" key="1">
    <citation type="submission" date="2024-05" db="EMBL/GenBank/DDBJ databases">
        <title>30 novel species of actinomycetes from the DSMZ collection.</title>
        <authorList>
            <person name="Nouioui I."/>
        </authorList>
    </citation>
    <scope>NUCLEOTIDE SEQUENCE</scope>
    <source>
        <strain evidence="3">DSM 3412</strain>
    </source>
</reference>
<dbReference type="InterPro" id="IPR000014">
    <property type="entry name" value="PAS"/>
</dbReference>
<dbReference type="RefSeq" id="WP_052145872.1">
    <property type="nucleotide sequence ID" value="NZ_JAVRFJ010000042.1"/>
</dbReference>
<dbReference type="InterPro" id="IPR003594">
    <property type="entry name" value="HATPase_dom"/>
</dbReference>
<dbReference type="SUPFAM" id="SSF55785">
    <property type="entry name" value="PYP-like sensor domain (PAS domain)"/>
    <property type="match status" value="2"/>
</dbReference>
<dbReference type="PANTHER" id="PTHR43156:SF2">
    <property type="entry name" value="STAGE II SPORULATION PROTEIN E"/>
    <property type="match status" value="1"/>
</dbReference>
<dbReference type="SUPFAM" id="SSF55781">
    <property type="entry name" value="GAF domain-like"/>
    <property type="match status" value="1"/>
</dbReference>